<evidence type="ECO:0008006" key="3">
    <source>
        <dbReference type="Google" id="ProtNLM"/>
    </source>
</evidence>
<dbReference type="SUPFAM" id="SSF48452">
    <property type="entry name" value="TPR-like"/>
    <property type="match status" value="1"/>
</dbReference>
<organism evidence="1 2">
    <name type="scientific">Giesbergeria anulus</name>
    <dbReference type="NCBI Taxonomy" id="180197"/>
    <lineage>
        <taxon>Bacteria</taxon>
        <taxon>Pseudomonadati</taxon>
        <taxon>Pseudomonadota</taxon>
        <taxon>Betaproteobacteria</taxon>
        <taxon>Burkholderiales</taxon>
        <taxon>Comamonadaceae</taxon>
        <taxon>Giesbergeria</taxon>
    </lineage>
</organism>
<dbReference type="RefSeq" id="WP_091455001.1">
    <property type="nucleotide sequence ID" value="NZ_FOGD01000003.1"/>
</dbReference>
<dbReference type="InterPro" id="IPR011990">
    <property type="entry name" value="TPR-like_helical_dom_sf"/>
</dbReference>
<dbReference type="EMBL" id="FOGD01000003">
    <property type="protein sequence ID" value="SEQ92410.1"/>
    <property type="molecule type" value="Genomic_DNA"/>
</dbReference>
<dbReference type="AlphaFoldDB" id="A0A1H9K005"/>
<dbReference type="OrthoDB" id="6353325at2"/>
<dbReference type="Proteomes" id="UP000199766">
    <property type="component" value="Unassembled WGS sequence"/>
</dbReference>
<dbReference type="Gene3D" id="1.25.40.10">
    <property type="entry name" value="Tetratricopeptide repeat domain"/>
    <property type="match status" value="1"/>
</dbReference>
<proteinExistence type="predicted"/>
<reference evidence="1 2" key="1">
    <citation type="submission" date="2016-10" db="EMBL/GenBank/DDBJ databases">
        <authorList>
            <person name="de Groot N.N."/>
        </authorList>
    </citation>
    <scope>NUCLEOTIDE SEQUENCE [LARGE SCALE GENOMIC DNA]</scope>
    <source>
        <strain evidence="1 2">ATCC 35958</strain>
    </source>
</reference>
<name>A0A1H9K005_9BURK</name>
<keyword evidence="2" id="KW-1185">Reference proteome</keyword>
<protein>
    <recommendedName>
        <fullName evidence="3">Tetratricopeptide repeat-containing protein</fullName>
    </recommendedName>
</protein>
<dbReference type="STRING" id="180197.SAMN02982919_01402"/>
<sequence>MAKWTLFPYPHRYQYDSANLVAQWQHLHLGDQEPLPSDPSVLAAWALFHNGHFEQAMQVGLAAGAVGSTVANVATITYARYLEKRERNRQDLLIEAAERALVQTQNEPGNANAWYCHGYALQHYSQGISVARALAQGVGNKVKQSLERAMTLAPAHADARIALGAFHAEVIDKVGPLIGGMTYGAKKDTALRMFHEALQLQPESALGRIEYANALIMLEGEARIDEATMLYEQAARTTALDAAQYLAAETAQTELATEDWGATASLLPPSEH</sequence>
<evidence type="ECO:0000313" key="2">
    <source>
        <dbReference type="Proteomes" id="UP000199766"/>
    </source>
</evidence>
<accession>A0A1H9K005</accession>
<gene>
    <name evidence="1" type="ORF">SAMN02982919_01402</name>
</gene>
<evidence type="ECO:0000313" key="1">
    <source>
        <dbReference type="EMBL" id="SEQ92410.1"/>
    </source>
</evidence>